<accession>A0A5M6HNB7</accession>
<name>A0A5M6HNB7_9HYPH</name>
<dbReference type="AlphaFoldDB" id="A0A5M6HNB7"/>
<evidence type="ECO:0000313" key="2">
    <source>
        <dbReference type="Proteomes" id="UP000323886"/>
    </source>
</evidence>
<organism evidence="1 2">
    <name type="scientific">Blastochloris sulfoviridis</name>
    <dbReference type="NCBI Taxonomy" id="50712"/>
    <lineage>
        <taxon>Bacteria</taxon>
        <taxon>Pseudomonadati</taxon>
        <taxon>Pseudomonadota</taxon>
        <taxon>Alphaproteobacteria</taxon>
        <taxon>Hyphomicrobiales</taxon>
        <taxon>Blastochloridaceae</taxon>
        <taxon>Blastochloris</taxon>
    </lineage>
</organism>
<gene>
    <name evidence="1" type="ORF">F1193_14520</name>
</gene>
<evidence type="ECO:0000313" key="1">
    <source>
        <dbReference type="EMBL" id="KAA5597277.1"/>
    </source>
</evidence>
<sequence>MLSLLQLIGAVAAARRDPADLDRLVEEARLADGDHICSAPGGTLIVQGVAAQLSPLDTRACAPAGSEVT</sequence>
<reference evidence="1 2" key="1">
    <citation type="submission" date="2019-09" db="EMBL/GenBank/DDBJ databases">
        <title>Draft Whole-Genome sequence of Blastochloris sulfoviridis DSM 729.</title>
        <authorList>
            <person name="Meyer T.E."/>
            <person name="Kyndt J.A."/>
        </authorList>
    </citation>
    <scope>NUCLEOTIDE SEQUENCE [LARGE SCALE GENOMIC DNA]</scope>
    <source>
        <strain evidence="1 2">DSM 729</strain>
    </source>
</reference>
<comment type="caution">
    <text evidence="1">The sequence shown here is derived from an EMBL/GenBank/DDBJ whole genome shotgun (WGS) entry which is preliminary data.</text>
</comment>
<dbReference type="RefSeq" id="WP_150098519.1">
    <property type="nucleotide sequence ID" value="NZ_VWPL01000034.1"/>
</dbReference>
<keyword evidence="2" id="KW-1185">Reference proteome</keyword>
<dbReference type="Proteomes" id="UP000323886">
    <property type="component" value="Unassembled WGS sequence"/>
</dbReference>
<proteinExistence type="predicted"/>
<protein>
    <submittedName>
        <fullName evidence="1">Uncharacterized protein</fullName>
    </submittedName>
</protein>
<dbReference type="EMBL" id="VWPL01000034">
    <property type="protein sequence ID" value="KAA5597277.1"/>
    <property type="molecule type" value="Genomic_DNA"/>
</dbReference>